<keyword evidence="1" id="KW-0433">Leucine-rich repeat</keyword>
<dbReference type="OrthoDB" id="676979at2759"/>
<sequence length="433" mass="46492">MEEFKPKTTLLLILLPLLLSSTLHPISSLSPSPSPATQPSLPSPSSSPSPSSTLDPKQLTALQSINFPTGRDPCLQPSPHNATLCDSSKPFRHLISLRLSNCSADLLLSSTALNSLSTLQSLSFLNCPIPPFRLPSDLSSNLRSFSCVSSLRRLTGVWLSHLYNLTELTVSDVPISASGPSIILSNMNKVTSFTISGANLTGFLPRKWHPKLTHIDFSHNKLKGRVPISVTQLPNLKFLNLSSNQLLGQIPDTFGDLISLQNLSLSSNLMSGPIPDSIASIPSLAHLDLSSNQFNGSVPNFLSEMKDLKYLNLEGNNFQGMIPFNGSTIKRFAVFKVGGNSNLCYNHSTVSSMLKLGIAPCDKDGFPVQPPPDKSSSSGSEDANSDSGDGSSDEKPKENHRHGPNKVVLGVAIGLSSIVFLIIFLVLLAKWCG</sequence>
<dbReference type="PRINTS" id="PR00019">
    <property type="entry name" value="LEURICHRPT"/>
</dbReference>
<feature type="signal peptide" evidence="5">
    <location>
        <begin position="1"/>
        <end position="28"/>
    </location>
</feature>
<keyword evidence="6" id="KW-0675">Receptor</keyword>
<evidence type="ECO:0000256" key="1">
    <source>
        <dbReference type="ARBA" id="ARBA00022614"/>
    </source>
</evidence>
<dbReference type="PANTHER" id="PTHR48064:SF1">
    <property type="entry name" value="RECEPTOR-LIKE PROTEIN 51-RELATED"/>
    <property type="match status" value="1"/>
</dbReference>
<evidence type="ECO:0000256" key="4">
    <source>
        <dbReference type="SAM" id="Phobius"/>
    </source>
</evidence>
<accession>A0A3S3N7S6</accession>
<dbReference type="InterPro" id="IPR001611">
    <property type="entry name" value="Leu-rich_rpt"/>
</dbReference>
<protein>
    <submittedName>
        <fullName evidence="6">Receptor-like protein 51</fullName>
    </submittedName>
</protein>
<reference evidence="6 7" key="1">
    <citation type="journal article" date="2019" name="Nat. Plants">
        <title>Stout camphor tree genome fills gaps in understanding of flowering plant genome evolution.</title>
        <authorList>
            <person name="Chaw S.M."/>
            <person name="Liu Y.C."/>
            <person name="Wu Y.W."/>
            <person name="Wang H.Y."/>
            <person name="Lin C.I."/>
            <person name="Wu C.S."/>
            <person name="Ke H.M."/>
            <person name="Chang L.Y."/>
            <person name="Hsu C.Y."/>
            <person name="Yang H.T."/>
            <person name="Sudianto E."/>
            <person name="Hsu M.H."/>
            <person name="Wu K.P."/>
            <person name="Wang L.N."/>
            <person name="Leebens-Mack J.H."/>
            <person name="Tsai I.J."/>
        </authorList>
    </citation>
    <scope>NUCLEOTIDE SEQUENCE [LARGE SCALE GENOMIC DNA]</scope>
    <source>
        <strain evidence="7">cv. Chaw 1501</strain>
        <tissue evidence="6">Young leaves</tissue>
    </source>
</reference>
<dbReference type="Gene3D" id="3.80.10.10">
    <property type="entry name" value="Ribonuclease Inhibitor"/>
    <property type="match status" value="2"/>
</dbReference>
<keyword evidence="2" id="KW-0677">Repeat</keyword>
<evidence type="ECO:0000313" key="6">
    <source>
        <dbReference type="EMBL" id="RWR97445.1"/>
    </source>
</evidence>
<dbReference type="Proteomes" id="UP000283530">
    <property type="component" value="Unassembled WGS sequence"/>
</dbReference>
<dbReference type="InterPro" id="IPR053038">
    <property type="entry name" value="RLP_Defense"/>
</dbReference>
<keyword evidence="7" id="KW-1185">Reference proteome</keyword>
<dbReference type="FunFam" id="3.80.10.10:FF:000383">
    <property type="entry name" value="Leucine-rich repeat receptor protein kinase EMS1"/>
    <property type="match status" value="1"/>
</dbReference>
<comment type="caution">
    <text evidence="6">The sequence shown here is derived from an EMBL/GenBank/DDBJ whole genome shotgun (WGS) entry which is preliminary data.</text>
</comment>
<evidence type="ECO:0000256" key="3">
    <source>
        <dbReference type="SAM" id="MobiDB-lite"/>
    </source>
</evidence>
<keyword evidence="4" id="KW-0812">Transmembrane</keyword>
<dbReference type="Pfam" id="PF13855">
    <property type="entry name" value="LRR_8"/>
    <property type="match status" value="2"/>
</dbReference>
<feature type="compositionally biased region" description="Low complexity" evidence="3">
    <location>
        <begin position="374"/>
        <end position="390"/>
    </location>
</feature>
<evidence type="ECO:0000256" key="5">
    <source>
        <dbReference type="SAM" id="SignalP"/>
    </source>
</evidence>
<dbReference type="EMBL" id="QPKB01000013">
    <property type="protein sequence ID" value="RWR97445.1"/>
    <property type="molecule type" value="Genomic_DNA"/>
</dbReference>
<feature type="region of interest" description="Disordered" evidence="3">
    <location>
        <begin position="365"/>
        <end position="403"/>
    </location>
</feature>
<dbReference type="SUPFAM" id="SSF52058">
    <property type="entry name" value="L domain-like"/>
    <property type="match status" value="1"/>
</dbReference>
<evidence type="ECO:0000313" key="7">
    <source>
        <dbReference type="Proteomes" id="UP000283530"/>
    </source>
</evidence>
<keyword evidence="4" id="KW-1133">Transmembrane helix</keyword>
<feature type="transmembrane region" description="Helical" evidence="4">
    <location>
        <begin position="407"/>
        <end position="429"/>
    </location>
</feature>
<keyword evidence="4" id="KW-0472">Membrane</keyword>
<gene>
    <name evidence="6" type="ORF">CKAN_02687900</name>
</gene>
<dbReference type="STRING" id="337451.A0A3S3N7S6"/>
<dbReference type="AlphaFoldDB" id="A0A3S3N7S6"/>
<feature type="region of interest" description="Disordered" evidence="3">
    <location>
        <begin position="28"/>
        <end position="55"/>
    </location>
</feature>
<proteinExistence type="predicted"/>
<evidence type="ECO:0000256" key="2">
    <source>
        <dbReference type="ARBA" id="ARBA00022737"/>
    </source>
</evidence>
<name>A0A3S3N7S6_9MAGN</name>
<feature type="chain" id="PRO_5018735846" evidence="5">
    <location>
        <begin position="29"/>
        <end position="433"/>
    </location>
</feature>
<organism evidence="6 7">
    <name type="scientific">Cinnamomum micranthum f. kanehirae</name>
    <dbReference type="NCBI Taxonomy" id="337451"/>
    <lineage>
        <taxon>Eukaryota</taxon>
        <taxon>Viridiplantae</taxon>
        <taxon>Streptophyta</taxon>
        <taxon>Embryophyta</taxon>
        <taxon>Tracheophyta</taxon>
        <taxon>Spermatophyta</taxon>
        <taxon>Magnoliopsida</taxon>
        <taxon>Magnoliidae</taxon>
        <taxon>Laurales</taxon>
        <taxon>Lauraceae</taxon>
        <taxon>Cinnamomum</taxon>
    </lineage>
</organism>
<dbReference type="InterPro" id="IPR032675">
    <property type="entry name" value="LRR_dom_sf"/>
</dbReference>
<feature type="compositionally biased region" description="Pro residues" evidence="3">
    <location>
        <begin position="32"/>
        <end position="47"/>
    </location>
</feature>
<keyword evidence="5" id="KW-0732">Signal</keyword>
<dbReference type="Pfam" id="PF00560">
    <property type="entry name" value="LRR_1"/>
    <property type="match status" value="1"/>
</dbReference>
<dbReference type="PANTHER" id="PTHR48064">
    <property type="entry name" value="OS01G0750400 PROTEIN"/>
    <property type="match status" value="1"/>
</dbReference>